<evidence type="ECO:0000256" key="1">
    <source>
        <dbReference type="ARBA" id="ARBA00022536"/>
    </source>
</evidence>
<dbReference type="CDD" id="cd00161">
    <property type="entry name" value="beta-trefoil_Ricin-like"/>
    <property type="match status" value="1"/>
</dbReference>
<evidence type="ECO:0000256" key="5">
    <source>
        <dbReference type="ARBA" id="ARBA00023180"/>
    </source>
</evidence>
<gene>
    <name evidence="9" type="ORF">GPECTOR_111g243</name>
</gene>
<keyword evidence="10" id="KW-1185">Reference proteome</keyword>
<dbReference type="InterPro" id="IPR003410">
    <property type="entry name" value="HYR_dom"/>
</dbReference>
<keyword evidence="3" id="KW-0677">Repeat</keyword>
<evidence type="ECO:0000256" key="4">
    <source>
        <dbReference type="ARBA" id="ARBA00022837"/>
    </source>
</evidence>
<evidence type="ECO:0000313" key="9">
    <source>
        <dbReference type="EMBL" id="KXZ42910.1"/>
    </source>
</evidence>
<dbReference type="PANTHER" id="PTHR24039">
    <property type="entry name" value="FIBRILLIN-RELATED"/>
    <property type="match status" value="1"/>
</dbReference>
<sequence length="1008" mass="102486">MTDMLRGSYGSTGVNFGVESCAKVAAKPDVCGLSPSVCGEPGSFTSCTPGNTSATAWSSWRCACAAGFYFDAATKKCQRTCASGYYWDANLKQCRADLCAASPSPCGVMEAFSSCAATPSAPYYTCKCRPGFNFTGATCERISDTAGGICATQPCGDASASSRCTPVTSASGAPSYVCACNTPAYLFDGTLGTCAANPCSRTPSVCGAAGAFTSCTPLSSTDWACTCAAGYFFNATTRMCQAGSCTSYPNPCGALGTYRSCDTLGASDFNCTCSRRYFFYSAAKTCVRNLCAPTNPCGNGSVCSPLTGTTYTCSCPPGQAFDQIAKRCIVDTTPPVLSTPASVISEASGPDGAVVLFTARAYDVQSGATTPTTNVSCSIDGYPTVSSFPVTVATPAPPVFSPAPAALSVRANVPLGAVVNFTVAASDALSGPPVVECTPPSGFTFPYGATTVTCVATDGVGLQASASFSVTVGDPCGSVPSPCGAAGAFTSCTPVGDFDFACQCASGYIADSTGACSSDSQLATPIQLATNASLCLDASETGQLSQRPCAKASSQSFTFQPTGSAAYAICSAAYATARCLTVATSGGSVALADLDPNGAPGQRFYLRPAAGAAGFMLVPVQRPTKCLAVAGVEAAALLAVADCARAGSPAPAEQLFLLPVNASDISSGNLVLPYVLSFASNAIVMDPNGEPNRESVDNFKALFKEAVAAEWSTEAASLSDAAINILTGSVNGEPVDFGDAVEYRHHRLLRTVRNLLHLNSHSAHHPHHLNLHHARHARHHPHNHHGHRELQQLDELQQEAPPSDTESDSPVLPVTLGFTVTWPLAANPPDESLLADSLSAQVSAYVDDVKPVIAAEATSVYVAGSGAGTVVTLPTVTASDNFYVATPVYCTPPSGSVVCKAVDGSGNYATLGIEVTVGQANACASDPCAAGGVVGTTCTVHSGGAYTCNCPKGALAAADPARNRGKLTCYDASLIQEACAIGNAADKAATPTGLCVAAAAALTKPGRR</sequence>
<feature type="domain" description="EGF-like" evidence="7">
    <location>
        <begin position="287"/>
        <end position="329"/>
    </location>
</feature>
<comment type="caution">
    <text evidence="9">The sequence shown here is derived from an EMBL/GenBank/DDBJ whole genome shotgun (WGS) entry which is preliminary data.</text>
</comment>
<evidence type="ECO:0000313" key="10">
    <source>
        <dbReference type="Proteomes" id="UP000075714"/>
    </source>
</evidence>
<dbReference type="PROSITE" id="PS01186">
    <property type="entry name" value="EGF_2"/>
    <property type="match status" value="1"/>
</dbReference>
<dbReference type="PROSITE" id="PS50026">
    <property type="entry name" value="EGF_3"/>
    <property type="match status" value="2"/>
</dbReference>
<evidence type="ECO:0000259" key="7">
    <source>
        <dbReference type="PROSITE" id="PS50026"/>
    </source>
</evidence>
<reference evidence="10" key="1">
    <citation type="journal article" date="2016" name="Nat. Commun.">
        <title>The Gonium pectorale genome demonstrates co-option of cell cycle regulation during the evolution of multicellularity.</title>
        <authorList>
            <person name="Hanschen E.R."/>
            <person name="Marriage T.N."/>
            <person name="Ferris P.J."/>
            <person name="Hamaji T."/>
            <person name="Toyoda A."/>
            <person name="Fujiyama A."/>
            <person name="Neme R."/>
            <person name="Noguchi H."/>
            <person name="Minakuchi Y."/>
            <person name="Suzuki M."/>
            <person name="Kawai-Toyooka H."/>
            <person name="Smith D.R."/>
            <person name="Sparks H."/>
            <person name="Anderson J."/>
            <person name="Bakaric R."/>
            <person name="Luria V."/>
            <person name="Karger A."/>
            <person name="Kirschner M.W."/>
            <person name="Durand P.M."/>
            <person name="Michod R.E."/>
            <person name="Nozaki H."/>
            <person name="Olson B.J."/>
        </authorList>
    </citation>
    <scope>NUCLEOTIDE SEQUENCE [LARGE SCALE GENOMIC DNA]</scope>
    <source>
        <strain evidence="10">NIES-2863</strain>
    </source>
</reference>
<evidence type="ECO:0000256" key="3">
    <source>
        <dbReference type="ARBA" id="ARBA00022737"/>
    </source>
</evidence>
<dbReference type="PANTHER" id="PTHR24039:SF28">
    <property type="entry name" value="EGF-LIKE DOMAIN-CONTAINING PROTEIN"/>
    <property type="match status" value="1"/>
</dbReference>
<dbReference type="Gene3D" id="2.90.20.10">
    <property type="entry name" value="Plasmodium vivax P25 domain"/>
    <property type="match status" value="1"/>
</dbReference>
<protein>
    <recommendedName>
        <fullName evidence="11">HYR domain-containing protein</fullName>
    </recommendedName>
</protein>
<dbReference type="OrthoDB" id="10045365at2759"/>
<feature type="domain" description="HYR" evidence="8">
    <location>
        <begin position="393"/>
        <end position="474"/>
    </location>
</feature>
<dbReference type="SUPFAM" id="SSF50370">
    <property type="entry name" value="Ricin B-like lectins"/>
    <property type="match status" value="1"/>
</dbReference>
<dbReference type="InterPro" id="IPR035992">
    <property type="entry name" value="Ricin_B-like_lectins"/>
</dbReference>
<evidence type="ECO:0000256" key="2">
    <source>
        <dbReference type="ARBA" id="ARBA00022729"/>
    </source>
</evidence>
<proteinExistence type="predicted"/>
<dbReference type="Gene3D" id="2.80.10.50">
    <property type="match status" value="1"/>
</dbReference>
<evidence type="ECO:0008006" key="11">
    <source>
        <dbReference type="Google" id="ProtNLM"/>
    </source>
</evidence>
<dbReference type="Proteomes" id="UP000075714">
    <property type="component" value="Unassembled WGS sequence"/>
</dbReference>
<evidence type="ECO:0000259" key="8">
    <source>
        <dbReference type="PROSITE" id="PS50825"/>
    </source>
</evidence>
<feature type="domain" description="EGF-like" evidence="7">
    <location>
        <begin position="95"/>
        <end position="140"/>
    </location>
</feature>
<comment type="caution">
    <text evidence="6">Lacks conserved residue(s) required for the propagation of feature annotation.</text>
</comment>
<evidence type="ECO:0000256" key="6">
    <source>
        <dbReference type="PROSITE-ProRule" id="PRU00076"/>
    </source>
</evidence>
<dbReference type="AlphaFoldDB" id="A0A150G0R8"/>
<dbReference type="Pfam" id="PF02494">
    <property type="entry name" value="HYR"/>
    <property type="match status" value="1"/>
</dbReference>
<dbReference type="STRING" id="33097.A0A150G0R8"/>
<accession>A0A150G0R8</accession>
<dbReference type="PROSITE" id="PS50825">
    <property type="entry name" value="HYR"/>
    <property type="match status" value="1"/>
</dbReference>
<keyword evidence="2" id="KW-0732">Signal</keyword>
<name>A0A150G0R8_GONPE</name>
<keyword evidence="1 6" id="KW-0245">EGF-like domain</keyword>
<dbReference type="SMART" id="SM00181">
    <property type="entry name" value="EGF"/>
    <property type="match status" value="8"/>
</dbReference>
<keyword evidence="4" id="KW-0106">Calcium</keyword>
<dbReference type="InterPro" id="IPR000742">
    <property type="entry name" value="EGF"/>
</dbReference>
<dbReference type="CDD" id="cd00054">
    <property type="entry name" value="EGF_CA"/>
    <property type="match status" value="1"/>
</dbReference>
<dbReference type="EMBL" id="LSYV01000111">
    <property type="protein sequence ID" value="KXZ42910.1"/>
    <property type="molecule type" value="Genomic_DNA"/>
</dbReference>
<organism evidence="9 10">
    <name type="scientific">Gonium pectorale</name>
    <name type="common">Green alga</name>
    <dbReference type="NCBI Taxonomy" id="33097"/>
    <lineage>
        <taxon>Eukaryota</taxon>
        <taxon>Viridiplantae</taxon>
        <taxon>Chlorophyta</taxon>
        <taxon>core chlorophytes</taxon>
        <taxon>Chlorophyceae</taxon>
        <taxon>CS clade</taxon>
        <taxon>Chlamydomonadales</taxon>
        <taxon>Volvocaceae</taxon>
        <taxon>Gonium</taxon>
    </lineage>
</organism>
<keyword evidence="5" id="KW-0325">Glycoprotein</keyword>